<proteinExistence type="predicted"/>
<gene>
    <name evidence="1" type="ORF">ACM44_01605</name>
</gene>
<evidence type="ECO:0000313" key="1">
    <source>
        <dbReference type="EMBL" id="KMQ72462.1"/>
    </source>
</evidence>
<reference evidence="1 2" key="1">
    <citation type="journal article" date="2004" name="Int. J. Syst. Evol. Microbiol.">
        <title>Kaistella koreensis gen. nov., sp. nov., a novel member of the Chryseobacterium-Bergeyella-Riemerella branch.</title>
        <authorList>
            <person name="Kim M.K."/>
            <person name="Im W.T."/>
            <person name="Shin Y.K."/>
            <person name="Lim J.H."/>
            <person name="Kim S.H."/>
            <person name="Lee B.C."/>
            <person name="Park M.Y."/>
            <person name="Lee K.Y."/>
            <person name="Lee S.T."/>
        </authorList>
    </citation>
    <scope>NUCLEOTIDE SEQUENCE [LARGE SCALE GENOMIC DNA]</scope>
    <source>
        <strain evidence="1 2">CCUG 49689</strain>
    </source>
</reference>
<sequence>MLRNPALQKLFSTLFTGVYLFVALFSQNFHDHGSGEVFKDFHFQKTEKTFTTSHLSPDLKDCLSCHFLHGGKTLVPDHFSFDFSKFLDFKEQFFAFQQRFSKLDIFYFQLRGPPSNFI</sequence>
<comment type="caution">
    <text evidence="1">The sequence shown here is derived from an EMBL/GenBank/DDBJ whole genome shotgun (WGS) entry which is preliminary data.</text>
</comment>
<dbReference type="AlphaFoldDB" id="A0A0J7J2F6"/>
<accession>A0A0J7J2F6</accession>
<dbReference type="PATRIC" id="fig|1304281.5.peg.342"/>
<dbReference type="EMBL" id="LFNG01000002">
    <property type="protein sequence ID" value="KMQ72462.1"/>
    <property type="molecule type" value="Genomic_DNA"/>
</dbReference>
<name>A0A0J7J2F6_9FLAO</name>
<dbReference type="Proteomes" id="UP000035900">
    <property type="component" value="Unassembled WGS sequence"/>
</dbReference>
<dbReference type="STRING" id="1304281.ACM44_01605"/>
<keyword evidence="2" id="KW-1185">Reference proteome</keyword>
<evidence type="ECO:0000313" key="2">
    <source>
        <dbReference type="Proteomes" id="UP000035900"/>
    </source>
</evidence>
<protein>
    <submittedName>
        <fullName evidence="1">Uncharacterized protein</fullName>
    </submittedName>
</protein>
<organism evidence="1 2">
    <name type="scientific">Chryseobacterium koreense CCUG 49689</name>
    <dbReference type="NCBI Taxonomy" id="1304281"/>
    <lineage>
        <taxon>Bacteria</taxon>
        <taxon>Pseudomonadati</taxon>
        <taxon>Bacteroidota</taxon>
        <taxon>Flavobacteriia</taxon>
        <taxon>Flavobacteriales</taxon>
        <taxon>Weeksellaceae</taxon>
        <taxon>Chryseobacterium group</taxon>
        <taxon>Chryseobacterium</taxon>
    </lineage>
</organism>